<evidence type="ECO:0000256" key="1">
    <source>
        <dbReference type="SAM" id="MobiDB-lite"/>
    </source>
</evidence>
<feature type="compositionally biased region" description="Basic residues" evidence="1">
    <location>
        <begin position="61"/>
        <end position="70"/>
    </location>
</feature>
<evidence type="ECO:0000313" key="3">
    <source>
        <dbReference type="Proteomes" id="UP000325313"/>
    </source>
</evidence>
<dbReference type="AlphaFoldDB" id="A0A5B0R7E0"/>
<accession>A0A5B0R7E0</accession>
<dbReference type="PANTHER" id="PTHR33246">
    <property type="entry name" value="CCHC-TYPE DOMAIN-CONTAINING PROTEIN"/>
    <property type="match status" value="1"/>
</dbReference>
<feature type="region of interest" description="Disordered" evidence="1">
    <location>
        <begin position="239"/>
        <end position="283"/>
    </location>
</feature>
<feature type="region of interest" description="Disordered" evidence="1">
    <location>
        <begin position="90"/>
        <end position="125"/>
    </location>
</feature>
<feature type="compositionally biased region" description="Polar residues" evidence="1">
    <location>
        <begin position="1"/>
        <end position="17"/>
    </location>
</feature>
<sequence>MSVSQLDPTLLTLTPSERSGPPPPGSQTSGPDVTGLTLASNLSIFSGTHSPQLSTTTKGASCKKKQHRRTQKEMAVFRLEQVQKKKLKALEKAKEKRSKGQFRPSCCSTQTSASEQTQGNSTQQSALTTVGKTKVTKGAAYDMFAIFMNSSSNHRLRLTGSQLCQRIDGYRKQFMKAKDFAENTGAGIEEGDGLPTLAELLKKKCPCYERMYAIFGGKANLTPLAQFDSGVGADLYADSSNARDVDDPSLNLPNSEGEGDLENDLLPPPLDFSGTAMDPSPSLMTQRSITCATQGSAIPSANGGVLLPMSSHPAGPTREGNGKPKATLASAFESSNSEKFAYLQEHMAWEKEKEDNRLAWEKERYKKETKQATEGAQGQAKLAEAKLNAAQEWISQGKLSTEVNLLLKAIYG</sequence>
<name>A0A5B0R7E0_PUCGR</name>
<feature type="region of interest" description="Disordered" evidence="1">
    <location>
        <begin position="1"/>
        <end position="70"/>
    </location>
</feature>
<reference evidence="2 3" key="1">
    <citation type="submission" date="2019-05" db="EMBL/GenBank/DDBJ databases">
        <title>Emergence of the Ug99 lineage of the wheat stem rust pathogen through somatic hybridization.</title>
        <authorList>
            <person name="Li F."/>
            <person name="Upadhyaya N.M."/>
            <person name="Sperschneider J."/>
            <person name="Matny O."/>
            <person name="Nguyen-Phuc H."/>
            <person name="Mago R."/>
            <person name="Raley C."/>
            <person name="Miller M.E."/>
            <person name="Silverstein K.A.T."/>
            <person name="Henningsen E."/>
            <person name="Hirsch C.D."/>
            <person name="Visser B."/>
            <person name="Pretorius Z.A."/>
            <person name="Steffenson B.J."/>
            <person name="Schwessinger B."/>
            <person name="Dodds P.N."/>
            <person name="Figueroa M."/>
        </authorList>
    </citation>
    <scope>NUCLEOTIDE SEQUENCE [LARGE SCALE GENOMIC DNA]</scope>
    <source>
        <strain evidence="2 3">Ug99</strain>
    </source>
</reference>
<feature type="compositionally biased region" description="Polar residues" evidence="1">
    <location>
        <begin position="106"/>
        <end position="125"/>
    </location>
</feature>
<evidence type="ECO:0000313" key="2">
    <source>
        <dbReference type="EMBL" id="KAA1120885.1"/>
    </source>
</evidence>
<dbReference type="EMBL" id="VDEP01000240">
    <property type="protein sequence ID" value="KAA1120885.1"/>
    <property type="molecule type" value="Genomic_DNA"/>
</dbReference>
<proteinExistence type="predicted"/>
<dbReference type="Proteomes" id="UP000325313">
    <property type="component" value="Unassembled WGS sequence"/>
</dbReference>
<protein>
    <submittedName>
        <fullName evidence="2">Uncharacterized protein</fullName>
    </submittedName>
</protein>
<dbReference type="PANTHER" id="PTHR33246:SF51">
    <property type="entry name" value="MYB_SANT-LIKE DOMAIN-CONTAINING PROTEIN"/>
    <property type="match status" value="1"/>
</dbReference>
<organism evidence="2 3">
    <name type="scientific">Puccinia graminis f. sp. tritici</name>
    <dbReference type="NCBI Taxonomy" id="56615"/>
    <lineage>
        <taxon>Eukaryota</taxon>
        <taxon>Fungi</taxon>
        <taxon>Dikarya</taxon>
        <taxon>Basidiomycota</taxon>
        <taxon>Pucciniomycotina</taxon>
        <taxon>Pucciniomycetes</taxon>
        <taxon>Pucciniales</taxon>
        <taxon>Pucciniaceae</taxon>
        <taxon>Puccinia</taxon>
    </lineage>
</organism>
<feature type="compositionally biased region" description="Polar residues" evidence="1">
    <location>
        <begin position="37"/>
        <end position="59"/>
    </location>
</feature>
<comment type="caution">
    <text evidence="2">The sequence shown here is derived from an EMBL/GenBank/DDBJ whole genome shotgun (WGS) entry which is preliminary data.</text>
</comment>
<gene>
    <name evidence="2" type="ORF">PGTUg99_008247</name>
</gene>